<evidence type="ECO:0000313" key="2">
    <source>
        <dbReference type="EMBL" id="BBX33428.1"/>
    </source>
</evidence>
<gene>
    <name evidence="2" type="ORF">MMAGJ_27100</name>
</gene>
<evidence type="ECO:0000256" key="1">
    <source>
        <dbReference type="SAM" id="MobiDB-lite"/>
    </source>
</evidence>
<organism evidence="2 3">
    <name type="scientific">Mycolicibacterium mageritense</name>
    <name type="common">Mycobacterium mageritense</name>
    <dbReference type="NCBI Taxonomy" id="53462"/>
    <lineage>
        <taxon>Bacteria</taxon>
        <taxon>Bacillati</taxon>
        <taxon>Actinomycetota</taxon>
        <taxon>Actinomycetes</taxon>
        <taxon>Mycobacteriales</taxon>
        <taxon>Mycobacteriaceae</taxon>
        <taxon>Mycolicibacterium</taxon>
    </lineage>
</organism>
<keyword evidence="3" id="KW-1185">Reference proteome</keyword>
<dbReference type="RefSeq" id="WP_036430908.1">
    <property type="nucleotide sequence ID" value="NZ_AP022567.1"/>
</dbReference>
<protein>
    <submittedName>
        <fullName evidence="2">Uncharacterized protein</fullName>
    </submittedName>
</protein>
<accession>A0ABM7HS90</accession>
<proteinExistence type="predicted"/>
<dbReference type="Proteomes" id="UP000465622">
    <property type="component" value="Chromosome"/>
</dbReference>
<evidence type="ECO:0000313" key="3">
    <source>
        <dbReference type="Proteomes" id="UP000465622"/>
    </source>
</evidence>
<feature type="compositionally biased region" description="Low complexity" evidence="1">
    <location>
        <begin position="33"/>
        <end position="49"/>
    </location>
</feature>
<reference evidence="2 3" key="1">
    <citation type="journal article" date="2019" name="Emerg. Microbes Infect.">
        <title>Comprehensive subspecies identification of 175 nontuberculous mycobacteria species based on 7547 genomic profiles.</title>
        <authorList>
            <person name="Matsumoto Y."/>
            <person name="Kinjo T."/>
            <person name="Motooka D."/>
            <person name="Nabeya D."/>
            <person name="Jung N."/>
            <person name="Uechi K."/>
            <person name="Horii T."/>
            <person name="Iida T."/>
            <person name="Fujita J."/>
            <person name="Nakamura S."/>
        </authorList>
    </citation>
    <scope>NUCLEOTIDE SEQUENCE [LARGE SCALE GENOMIC DNA]</scope>
    <source>
        <strain evidence="2 3">JCM 12375</strain>
    </source>
</reference>
<name>A0ABM7HS90_MYCME</name>
<sequence length="157" mass="15983">MKIKGPIATLGAVAALGTGIWLVNVNSQPEPRPAATATATATSAPAAAPVAPPAPSTPTAAPFGAREDFVATIPTKNGDLGLEIRVTGTTARAYACDNKGIETWLSGSALNGLLKLDSADKTSHLEGRHVGNTVVGNLRIGEKNWDFTATPGETNAL</sequence>
<dbReference type="EMBL" id="AP022567">
    <property type="protein sequence ID" value="BBX33428.1"/>
    <property type="molecule type" value="Genomic_DNA"/>
</dbReference>
<feature type="region of interest" description="Disordered" evidence="1">
    <location>
        <begin position="29"/>
        <end position="63"/>
    </location>
</feature>